<protein>
    <recommendedName>
        <fullName evidence="4">DUF1109 domain-containing protein</fullName>
    </recommendedName>
</protein>
<keyword evidence="1" id="KW-1133">Transmembrane helix</keyword>
<keyword evidence="3" id="KW-1185">Reference proteome</keyword>
<accession>H8L579</accession>
<dbReference type="AlphaFoldDB" id="H8L579"/>
<reference evidence="2" key="1">
    <citation type="submission" date="2012-02" db="EMBL/GenBank/DDBJ databases">
        <title>The complete genome of Frateuria aurantia DSM 6220.</title>
        <authorList>
            <consortium name="US DOE Joint Genome Institute (JGI-PGF)"/>
            <person name="Lucas S."/>
            <person name="Copeland A."/>
            <person name="Lapidus A."/>
            <person name="Glavina del Rio T."/>
            <person name="Dalin E."/>
            <person name="Tice H."/>
            <person name="Bruce D."/>
            <person name="Goodwin L."/>
            <person name="Pitluck S."/>
            <person name="Peters L."/>
            <person name="Ovchinnikova G."/>
            <person name="Teshima H."/>
            <person name="Kyrpides N."/>
            <person name="Mavromatis K."/>
            <person name="Ivanova N."/>
            <person name="Brettin T."/>
            <person name="Detter J.C."/>
            <person name="Han C."/>
            <person name="Larimer F."/>
            <person name="Land M."/>
            <person name="Hauser L."/>
            <person name="Markowitz V."/>
            <person name="Cheng J.-F."/>
            <person name="Hugenholtz P."/>
            <person name="Woyke T."/>
            <person name="Wu D."/>
            <person name="Brambilla E."/>
            <person name="Klenk H.-P."/>
            <person name="Eisen J.A."/>
        </authorList>
    </citation>
    <scope>NUCLEOTIDE SEQUENCE</scope>
    <source>
        <strain evidence="2">DSM 6220</strain>
    </source>
</reference>
<sequence length="211" mass="22740">MNRHDVLIDALSQQLRAGRPLAPTWRRLAGWALMALTSGSLMALGLKHSTLDPMAPGAGWELADAGVSLVIGLLLLGTALDTSIAGRRAPAWPWFAVPLLLWLAINTALMVKAPASVGVLGREGRYCFRFMLAAGMPMIILAVAYLRRSRSLRPGRSLSLAGAGIAFVTMALLWLCHGDAMSPLDFAMHMVAAMTIMLITVALGWRWVRVV</sequence>
<feature type="transmembrane region" description="Helical" evidence="1">
    <location>
        <begin position="28"/>
        <end position="46"/>
    </location>
</feature>
<dbReference type="KEGG" id="fau:Fraau_2290"/>
<dbReference type="eggNOG" id="COG4944">
    <property type="taxonomic scope" value="Bacteria"/>
</dbReference>
<evidence type="ECO:0000313" key="2">
    <source>
        <dbReference type="EMBL" id="AFC86658.1"/>
    </source>
</evidence>
<keyword evidence="1" id="KW-0812">Transmembrane</keyword>
<dbReference type="RefSeq" id="WP_014403661.1">
    <property type="nucleotide sequence ID" value="NC_017033.1"/>
</dbReference>
<feature type="transmembrane region" description="Helical" evidence="1">
    <location>
        <begin position="158"/>
        <end position="175"/>
    </location>
</feature>
<evidence type="ECO:0000256" key="1">
    <source>
        <dbReference type="SAM" id="Phobius"/>
    </source>
</evidence>
<feature type="transmembrane region" description="Helical" evidence="1">
    <location>
        <begin position="92"/>
        <end position="111"/>
    </location>
</feature>
<feature type="transmembrane region" description="Helical" evidence="1">
    <location>
        <begin position="58"/>
        <end position="80"/>
    </location>
</feature>
<keyword evidence="1" id="KW-0472">Membrane</keyword>
<evidence type="ECO:0008006" key="4">
    <source>
        <dbReference type="Google" id="ProtNLM"/>
    </source>
</evidence>
<dbReference type="OrthoDB" id="7504729at2"/>
<dbReference type="Proteomes" id="UP000005234">
    <property type="component" value="Chromosome"/>
</dbReference>
<gene>
    <name evidence="2" type="ordered locus">Fraau_2290</name>
</gene>
<dbReference type="EMBL" id="CP003350">
    <property type="protein sequence ID" value="AFC86658.1"/>
    <property type="molecule type" value="Genomic_DNA"/>
</dbReference>
<name>H8L579_FRAAD</name>
<feature type="transmembrane region" description="Helical" evidence="1">
    <location>
        <begin position="126"/>
        <end position="146"/>
    </location>
</feature>
<organism evidence="2 3">
    <name type="scientific">Frateuria aurantia (strain ATCC 33424 / DSM 6220 / KCTC 2777 / LMG 1558 / NBRC 3245 / NCIMB 13370)</name>
    <name type="common">Acetobacter aurantius</name>
    <dbReference type="NCBI Taxonomy" id="767434"/>
    <lineage>
        <taxon>Bacteria</taxon>
        <taxon>Pseudomonadati</taxon>
        <taxon>Pseudomonadota</taxon>
        <taxon>Gammaproteobacteria</taxon>
        <taxon>Lysobacterales</taxon>
        <taxon>Rhodanobacteraceae</taxon>
        <taxon>Frateuria</taxon>
    </lineage>
</organism>
<proteinExistence type="predicted"/>
<feature type="transmembrane region" description="Helical" evidence="1">
    <location>
        <begin position="187"/>
        <end position="208"/>
    </location>
</feature>
<dbReference type="STRING" id="767434.Fraau_2290"/>
<dbReference type="HOGENOM" id="CLU_1298193_0_0_6"/>
<evidence type="ECO:0000313" key="3">
    <source>
        <dbReference type="Proteomes" id="UP000005234"/>
    </source>
</evidence>